<evidence type="ECO:0000313" key="2">
    <source>
        <dbReference type="Proteomes" id="UP000763802"/>
    </source>
</evidence>
<organism evidence="1 2">
    <name type="scientific">Falsiruegeria litorea</name>
    <dbReference type="NCBI Taxonomy" id="1280831"/>
    <lineage>
        <taxon>Bacteria</taxon>
        <taxon>Pseudomonadati</taxon>
        <taxon>Pseudomonadota</taxon>
        <taxon>Alphaproteobacteria</taxon>
        <taxon>Rhodobacterales</taxon>
        <taxon>Roseobacteraceae</taxon>
        <taxon>Falsiruegeria</taxon>
    </lineage>
</organism>
<sequence length="461" mass="51207">MKITATADETIAAFEGEVGHRKDQSWVSGTGCPIAGAICHDASPSRQPKIDFAAHSWREACIVDKKCIPAGYTYLGQLIGHDMGHAVPINQVPYAVRPGDSVSSPPRRHNAIENPLTLETLYGAGPRVLPHLFDQETLLFRIGRKSIITLAHRGDDPSVRAIADARNRDVHILHRITAIMMRYHNRLAERFFAALPANLADRRMLAFCMARNHVLHSWHAIIRKDFLPQVLDAQIAELSMEDLRQYPVIDAVTMQHGLMRAFHAMPRKSYKFPEQRDLGALVLRSPQDNEHKLSRWPLDWALFFTPDEGGTKTGISASFSPAFRPRGGVTIDQLDARTARDLGPQGLDGPDIKAVLAQMPSDWSSRLEPGSLAQDFTSEVAAPMGLELTEAEVQRCHIHLILMIEAQLYGKSGRFGPLGSLLLYRKIEDAIANVRMVDPSAVAPDLPRPNCFIQIINEVNS</sequence>
<dbReference type="EMBL" id="JAHHDY010000025">
    <property type="protein sequence ID" value="MBT3143361.1"/>
    <property type="molecule type" value="Genomic_DNA"/>
</dbReference>
<keyword evidence="2" id="KW-1185">Reference proteome</keyword>
<dbReference type="InterPro" id="IPR019791">
    <property type="entry name" value="Haem_peroxidase_animal"/>
</dbReference>
<reference evidence="1 2" key="1">
    <citation type="submission" date="2021-05" db="EMBL/GenBank/DDBJ databases">
        <title>Draft genomes of marine bacteria isolated from model chitin particles.</title>
        <authorList>
            <person name="Datta M.S."/>
            <person name="Schwartzman J.A."/>
            <person name="Cordero O."/>
        </authorList>
    </citation>
    <scope>NUCLEOTIDE SEQUENCE [LARGE SCALE GENOMIC DNA]</scope>
    <source>
        <strain evidence="1 2">4E07</strain>
    </source>
</reference>
<accession>A0ABS5WW42</accession>
<dbReference type="InterPro" id="IPR010255">
    <property type="entry name" value="Haem_peroxidase_sf"/>
</dbReference>
<comment type="caution">
    <text evidence="1">The sequence shown here is derived from an EMBL/GenBank/DDBJ whole genome shotgun (WGS) entry which is preliminary data.</text>
</comment>
<dbReference type="InterPro" id="IPR037120">
    <property type="entry name" value="Haem_peroxidase_sf_animal"/>
</dbReference>
<protein>
    <recommendedName>
        <fullName evidence="3">Animal haem peroxidase</fullName>
    </recommendedName>
</protein>
<dbReference type="Pfam" id="PF03098">
    <property type="entry name" value="An_peroxidase"/>
    <property type="match status" value="1"/>
</dbReference>
<name>A0ABS5WW42_9RHOB</name>
<dbReference type="Gene3D" id="1.10.640.10">
    <property type="entry name" value="Haem peroxidase domain superfamily, animal type"/>
    <property type="match status" value="1"/>
</dbReference>
<dbReference type="SUPFAM" id="SSF48113">
    <property type="entry name" value="Heme-dependent peroxidases"/>
    <property type="match status" value="1"/>
</dbReference>
<proteinExistence type="predicted"/>
<evidence type="ECO:0008006" key="3">
    <source>
        <dbReference type="Google" id="ProtNLM"/>
    </source>
</evidence>
<gene>
    <name evidence="1" type="ORF">KL867_20065</name>
</gene>
<evidence type="ECO:0000313" key="1">
    <source>
        <dbReference type="EMBL" id="MBT3143361.1"/>
    </source>
</evidence>
<dbReference type="RefSeq" id="WP_215194259.1">
    <property type="nucleotide sequence ID" value="NZ_JAHHDY010000025.1"/>
</dbReference>
<dbReference type="Proteomes" id="UP000763802">
    <property type="component" value="Unassembled WGS sequence"/>
</dbReference>